<evidence type="ECO:0000256" key="9">
    <source>
        <dbReference type="PROSITE-ProRule" id="PRU01373"/>
    </source>
</evidence>
<evidence type="ECO:0000256" key="8">
    <source>
        <dbReference type="ARBA" id="ARBA00023316"/>
    </source>
</evidence>
<dbReference type="GO" id="GO:0018104">
    <property type="term" value="P:peptidoglycan-protein cross-linking"/>
    <property type="evidence" value="ECO:0007669"/>
    <property type="project" value="TreeGrafter"/>
</dbReference>
<keyword evidence="3" id="KW-0328">Glycosyltransferase</keyword>
<dbReference type="PANTHER" id="PTHR30582:SF24">
    <property type="entry name" value="L,D-TRANSPEPTIDASE ERFK_SRFK-RELATED"/>
    <property type="match status" value="1"/>
</dbReference>
<feature type="active site" description="Nucleophile" evidence="9">
    <location>
        <position position="238"/>
    </location>
</feature>
<dbReference type="GO" id="GO:0008360">
    <property type="term" value="P:regulation of cell shape"/>
    <property type="evidence" value="ECO:0007669"/>
    <property type="project" value="UniProtKB-UniRule"/>
</dbReference>
<feature type="active site" description="Proton donor/acceptor" evidence="9">
    <location>
        <position position="222"/>
    </location>
</feature>
<evidence type="ECO:0000256" key="3">
    <source>
        <dbReference type="ARBA" id="ARBA00022676"/>
    </source>
</evidence>
<dbReference type="PROSITE" id="PS52029">
    <property type="entry name" value="LD_TPASE"/>
    <property type="match status" value="1"/>
</dbReference>
<dbReference type="GO" id="GO:0071555">
    <property type="term" value="P:cell wall organization"/>
    <property type="evidence" value="ECO:0007669"/>
    <property type="project" value="UniProtKB-UniRule"/>
</dbReference>
<dbReference type="Proteomes" id="UP000295131">
    <property type="component" value="Unassembled WGS sequence"/>
</dbReference>
<comment type="similarity">
    <text evidence="2">Belongs to the YkuD family.</text>
</comment>
<dbReference type="SUPFAM" id="SSF141523">
    <property type="entry name" value="L,D-transpeptidase catalytic domain-like"/>
    <property type="match status" value="1"/>
</dbReference>
<dbReference type="RefSeq" id="WP_133283303.1">
    <property type="nucleotide sequence ID" value="NZ_SMSI01000001.1"/>
</dbReference>
<keyword evidence="4" id="KW-0808">Transferase</keyword>
<evidence type="ECO:0000313" key="12">
    <source>
        <dbReference type="EMBL" id="TDH38468.1"/>
    </source>
</evidence>
<feature type="signal peptide" evidence="10">
    <location>
        <begin position="1"/>
        <end position="22"/>
    </location>
</feature>
<keyword evidence="7 9" id="KW-0573">Peptidoglycan synthesis</keyword>
<protein>
    <submittedName>
        <fullName evidence="12">L,D-transpeptidase</fullName>
    </submittedName>
</protein>
<comment type="pathway">
    <text evidence="1 9">Cell wall biogenesis; peptidoglycan biosynthesis.</text>
</comment>
<dbReference type="InterPro" id="IPR038063">
    <property type="entry name" value="Transpep_catalytic_dom"/>
</dbReference>
<name>A0A4R5PNJ4_9HYPH</name>
<feature type="chain" id="PRO_5020653596" evidence="10">
    <location>
        <begin position="23"/>
        <end position="262"/>
    </location>
</feature>
<dbReference type="FunFam" id="2.40.440.10:FF:000002">
    <property type="entry name" value="L,D-transpeptidase ErfK/SrfK"/>
    <property type="match status" value="1"/>
</dbReference>
<feature type="domain" description="L,D-TPase catalytic" evidence="11">
    <location>
        <begin position="128"/>
        <end position="262"/>
    </location>
</feature>
<evidence type="ECO:0000256" key="6">
    <source>
        <dbReference type="ARBA" id="ARBA00022960"/>
    </source>
</evidence>
<dbReference type="GO" id="GO:0005576">
    <property type="term" value="C:extracellular region"/>
    <property type="evidence" value="ECO:0007669"/>
    <property type="project" value="TreeGrafter"/>
</dbReference>
<dbReference type="Pfam" id="PF03734">
    <property type="entry name" value="YkuD"/>
    <property type="match status" value="1"/>
</dbReference>
<reference evidence="12 13" key="1">
    <citation type="journal article" date="2013" name="Int. J. Syst. Evol. Microbiol.">
        <title>Hoeflea suaedae sp. nov., an endophytic bacterium isolated from the root of the halophyte Suaeda maritima.</title>
        <authorList>
            <person name="Chung E.J."/>
            <person name="Park J.A."/>
            <person name="Pramanik P."/>
            <person name="Bibi F."/>
            <person name="Jeon C.O."/>
            <person name="Chung Y.R."/>
        </authorList>
    </citation>
    <scope>NUCLEOTIDE SEQUENCE [LARGE SCALE GENOMIC DNA]</scope>
    <source>
        <strain evidence="12 13">YC6898</strain>
    </source>
</reference>
<comment type="caution">
    <text evidence="12">The sequence shown here is derived from an EMBL/GenBank/DDBJ whole genome shotgun (WGS) entry which is preliminary data.</text>
</comment>
<evidence type="ECO:0000256" key="7">
    <source>
        <dbReference type="ARBA" id="ARBA00022984"/>
    </source>
</evidence>
<evidence type="ECO:0000259" key="11">
    <source>
        <dbReference type="PROSITE" id="PS52029"/>
    </source>
</evidence>
<evidence type="ECO:0000256" key="4">
    <source>
        <dbReference type="ARBA" id="ARBA00022679"/>
    </source>
</evidence>
<dbReference type="PANTHER" id="PTHR30582">
    <property type="entry name" value="L,D-TRANSPEPTIDASE"/>
    <property type="match status" value="1"/>
</dbReference>
<keyword evidence="13" id="KW-1185">Reference proteome</keyword>
<evidence type="ECO:0000256" key="10">
    <source>
        <dbReference type="SAM" id="SignalP"/>
    </source>
</evidence>
<dbReference type="UniPathway" id="UPA00219"/>
<dbReference type="GO" id="GO:0071972">
    <property type="term" value="F:peptidoglycan L,D-transpeptidase activity"/>
    <property type="evidence" value="ECO:0007669"/>
    <property type="project" value="TreeGrafter"/>
</dbReference>
<keyword evidence="10" id="KW-0732">Signal</keyword>
<evidence type="ECO:0000256" key="5">
    <source>
        <dbReference type="ARBA" id="ARBA00022801"/>
    </source>
</evidence>
<evidence type="ECO:0000256" key="1">
    <source>
        <dbReference type="ARBA" id="ARBA00004752"/>
    </source>
</evidence>
<dbReference type="AlphaFoldDB" id="A0A4R5PNJ4"/>
<keyword evidence="8 9" id="KW-0961">Cell wall biogenesis/degradation</keyword>
<gene>
    <name evidence="12" type="ORF">E2A64_04995</name>
</gene>
<dbReference type="Gene3D" id="2.40.440.10">
    <property type="entry name" value="L,D-transpeptidase catalytic domain-like"/>
    <property type="match status" value="1"/>
</dbReference>
<proteinExistence type="inferred from homology"/>
<dbReference type="OrthoDB" id="9787225at2"/>
<evidence type="ECO:0000313" key="13">
    <source>
        <dbReference type="Proteomes" id="UP000295131"/>
    </source>
</evidence>
<keyword evidence="5" id="KW-0378">Hydrolase</keyword>
<dbReference type="GO" id="GO:0016757">
    <property type="term" value="F:glycosyltransferase activity"/>
    <property type="evidence" value="ECO:0007669"/>
    <property type="project" value="UniProtKB-KW"/>
</dbReference>
<dbReference type="EMBL" id="SMSI01000001">
    <property type="protein sequence ID" value="TDH38468.1"/>
    <property type="molecule type" value="Genomic_DNA"/>
</dbReference>
<keyword evidence="6 9" id="KW-0133">Cell shape</keyword>
<dbReference type="InterPro" id="IPR005490">
    <property type="entry name" value="LD_TPept_cat_dom"/>
</dbReference>
<dbReference type="CDD" id="cd16913">
    <property type="entry name" value="YkuD_like"/>
    <property type="match status" value="1"/>
</dbReference>
<organism evidence="12 13">
    <name type="scientific">Pseudohoeflea suaedae</name>
    <dbReference type="NCBI Taxonomy" id="877384"/>
    <lineage>
        <taxon>Bacteria</taxon>
        <taxon>Pseudomonadati</taxon>
        <taxon>Pseudomonadota</taxon>
        <taxon>Alphaproteobacteria</taxon>
        <taxon>Hyphomicrobiales</taxon>
        <taxon>Rhizobiaceae</taxon>
        <taxon>Pseudohoeflea</taxon>
    </lineage>
</organism>
<accession>A0A4R5PNJ4</accession>
<dbReference type="InterPro" id="IPR050979">
    <property type="entry name" value="LD-transpeptidase"/>
</dbReference>
<evidence type="ECO:0000256" key="2">
    <source>
        <dbReference type="ARBA" id="ARBA00005992"/>
    </source>
</evidence>
<sequence length="262" mass="28712">MKSLVSLALAGFVAAGAPAAVAGERYVQRPPVVLSPDLSAPWVMQLGGNAAPRGGVVYQQPQRVKRTQAAYQIRPTRRDGVVLPSQVRRPAPAAYAAPKPQAKQQATPQIDPRYLPQDVAYDSQEKPGTIIIDTNTRHLYFVLGNGKARRYGVGVGKPGFEWAGTHKITQKREWPSWTPPKEMIERVRLNEGRILPTHMEGGPANPLGARAMYLGSTLYRIHGTNQPWTIGQAVSSGCIRMRNEDVMDLYERAEVGAKVIVS</sequence>